<sequence>MEITLMFVYVALNGVNIGKEHILLQKNGSNSLIYISCIQSEAAKKSAKDEKSLDTKEPKGEELPVSKASS</sequence>
<feature type="region of interest" description="Disordered" evidence="1">
    <location>
        <begin position="45"/>
        <end position="70"/>
    </location>
</feature>
<keyword evidence="3" id="KW-1185">Reference proteome</keyword>
<dbReference type="Proteomes" id="UP001291623">
    <property type="component" value="Unassembled WGS sequence"/>
</dbReference>
<evidence type="ECO:0000256" key="1">
    <source>
        <dbReference type="SAM" id="MobiDB-lite"/>
    </source>
</evidence>
<feature type="compositionally biased region" description="Basic and acidic residues" evidence="1">
    <location>
        <begin position="45"/>
        <end position="64"/>
    </location>
</feature>
<organism evidence="2 3">
    <name type="scientific">Anisodus tanguticus</name>
    <dbReference type="NCBI Taxonomy" id="243964"/>
    <lineage>
        <taxon>Eukaryota</taxon>
        <taxon>Viridiplantae</taxon>
        <taxon>Streptophyta</taxon>
        <taxon>Embryophyta</taxon>
        <taxon>Tracheophyta</taxon>
        <taxon>Spermatophyta</taxon>
        <taxon>Magnoliopsida</taxon>
        <taxon>eudicotyledons</taxon>
        <taxon>Gunneridae</taxon>
        <taxon>Pentapetalae</taxon>
        <taxon>asterids</taxon>
        <taxon>lamiids</taxon>
        <taxon>Solanales</taxon>
        <taxon>Solanaceae</taxon>
        <taxon>Solanoideae</taxon>
        <taxon>Hyoscyameae</taxon>
        <taxon>Anisodus</taxon>
    </lineage>
</organism>
<dbReference type="AlphaFoldDB" id="A0AAE1VWN6"/>
<name>A0AAE1VWN6_9SOLA</name>
<comment type="caution">
    <text evidence="2">The sequence shown here is derived from an EMBL/GenBank/DDBJ whole genome shotgun (WGS) entry which is preliminary data.</text>
</comment>
<protein>
    <submittedName>
        <fullName evidence="2">Uncharacterized protein</fullName>
    </submittedName>
</protein>
<evidence type="ECO:0000313" key="2">
    <source>
        <dbReference type="EMBL" id="KAK4377139.1"/>
    </source>
</evidence>
<accession>A0AAE1VWN6</accession>
<evidence type="ECO:0000313" key="3">
    <source>
        <dbReference type="Proteomes" id="UP001291623"/>
    </source>
</evidence>
<proteinExistence type="predicted"/>
<dbReference type="EMBL" id="JAVYJV010000002">
    <property type="protein sequence ID" value="KAK4377139.1"/>
    <property type="molecule type" value="Genomic_DNA"/>
</dbReference>
<reference evidence="2" key="1">
    <citation type="submission" date="2023-12" db="EMBL/GenBank/DDBJ databases">
        <title>Genome assembly of Anisodus tanguticus.</title>
        <authorList>
            <person name="Wang Y.-J."/>
        </authorList>
    </citation>
    <scope>NUCLEOTIDE SEQUENCE</scope>
    <source>
        <strain evidence="2">KB-2021</strain>
        <tissue evidence="2">Leaf</tissue>
    </source>
</reference>
<gene>
    <name evidence="2" type="ORF">RND71_003435</name>
</gene>